<dbReference type="Gene3D" id="2.60.98.20">
    <property type="entry name" value="Flagellar hook protein FlgE"/>
    <property type="match status" value="1"/>
</dbReference>
<evidence type="ECO:0000256" key="5">
    <source>
        <dbReference type="RuleBase" id="RU362116"/>
    </source>
</evidence>
<feature type="domain" description="Flagellar basal-body/hook protein C-terminal" evidence="7">
    <location>
        <begin position="389"/>
        <end position="433"/>
    </location>
</feature>
<dbReference type="AlphaFoldDB" id="A0A1G7WD00"/>
<dbReference type="NCBIfam" id="TIGR03506">
    <property type="entry name" value="FlgEFG_subfam"/>
    <property type="match status" value="1"/>
</dbReference>
<evidence type="ECO:0000256" key="1">
    <source>
        <dbReference type="ARBA" id="ARBA00004117"/>
    </source>
</evidence>
<comment type="similarity">
    <text evidence="2 5">Belongs to the flagella basal body rod proteins family.</text>
</comment>
<dbReference type="InterPro" id="IPR010930">
    <property type="entry name" value="Flg_bb/hook_C_dom"/>
</dbReference>
<dbReference type="Pfam" id="PF00460">
    <property type="entry name" value="Flg_bb_rod"/>
    <property type="match status" value="1"/>
</dbReference>
<dbReference type="Pfam" id="PF07559">
    <property type="entry name" value="FlgE_D2"/>
    <property type="match status" value="1"/>
</dbReference>
<dbReference type="RefSeq" id="WP_093268733.1">
    <property type="nucleotide sequence ID" value="NZ_FNDD01000001.1"/>
</dbReference>
<dbReference type="Pfam" id="PF06429">
    <property type="entry name" value="Flg_bbr_C"/>
    <property type="match status" value="1"/>
</dbReference>
<dbReference type="PANTHER" id="PTHR30435">
    <property type="entry name" value="FLAGELLAR PROTEIN"/>
    <property type="match status" value="1"/>
</dbReference>
<organism evidence="10 11">
    <name type="scientific">Vibrio xiamenensis</name>
    <dbReference type="NCBI Taxonomy" id="861298"/>
    <lineage>
        <taxon>Bacteria</taxon>
        <taxon>Pseudomonadati</taxon>
        <taxon>Pseudomonadota</taxon>
        <taxon>Gammaproteobacteria</taxon>
        <taxon>Vibrionales</taxon>
        <taxon>Vibrionaceae</taxon>
        <taxon>Vibrio</taxon>
    </lineage>
</organism>
<dbReference type="InterPro" id="IPR019776">
    <property type="entry name" value="Flagellar_basal_body_rod_CS"/>
</dbReference>
<comment type="subcellular location">
    <subcellularLocation>
        <location evidence="1 5">Bacterial flagellum basal body</location>
    </subcellularLocation>
</comment>
<gene>
    <name evidence="10" type="ORF">SAMN04488136_101329</name>
</gene>
<reference evidence="11" key="1">
    <citation type="submission" date="2016-10" db="EMBL/GenBank/DDBJ databases">
        <authorList>
            <person name="Varghese N."/>
            <person name="Submissions S."/>
        </authorList>
    </citation>
    <scope>NUCLEOTIDE SEQUENCE [LARGE SCALE GENOMIC DNA]</scope>
    <source>
        <strain evidence="11">CGMCC 1.10228</strain>
    </source>
</reference>
<keyword evidence="10" id="KW-0966">Cell projection</keyword>
<proteinExistence type="inferred from homology"/>
<evidence type="ECO:0000259" key="6">
    <source>
        <dbReference type="Pfam" id="PF00460"/>
    </source>
</evidence>
<evidence type="ECO:0000256" key="3">
    <source>
        <dbReference type="ARBA" id="ARBA00019015"/>
    </source>
</evidence>
<feature type="domain" description="Flagellar hook protein FlgE/F/G-like D1" evidence="9">
    <location>
        <begin position="83"/>
        <end position="156"/>
    </location>
</feature>
<dbReference type="STRING" id="861298.SAMN04488136_101329"/>
<feature type="domain" description="Flagellar basal body rod protein N-terminal" evidence="6">
    <location>
        <begin position="3"/>
        <end position="32"/>
    </location>
</feature>
<evidence type="ECO:0000313" key="10">
    <source>
        <dbReference type="EMBL" id="SDG69744.1"/>
    </source>
</evidence>
<evidence type="ECO:0000259" key="7">
    <source>
        <dbReference type="Pfam" id="PF06429"/>
    </source>
</evidence>
<dbReference type="SUPFAM" id="SSF117143">
    <property type="entry name" value="Flagellar hook protein flgE"/>
    <property type="match status" value="1"/>
</dbReference>
<dbReference type="GO" id="GO:0071978">
    <property type="term" value="P:bacterial-type flagellum-dependent swarming motility"/>
    <property type="evidence" value="ECO:0007669"/>
    <property type="project" value="TreeGrafter"/>
</dbReference>
<dbReference type="EMBL" id="FNDD01000001">
    <property type="protein sequence ID" value="SDG69744.1"/>
    <property type="molecule type" value="Genomic_DNA"/>
</dbReference>
<comment type="function">
    <text evidence="5">A flexible structure which links the flagellar filament to the drive apparatus in the basal body.</text>
</comment>
<keyword evidence="11" id="KW-1185">Reference proteome</keyword>
<dbReference type="InterPro" id="IPR037058">
    <property type="entry name" value="Falgellar_hook_FlgE_sf"/>
</dbReference>
<dbReference type="GO" id="GO:0009424">
    <property type="term" value="C:bacterial-type flagellum hook"/>
    <property type="evidence" value="ECO:0007669"/>
    <property type="project" value="TreeGrafter"/>
</dbReference>
<evidence type="ECO:0000313" key="11">
    <source>
        <dbReference type="Proteomes" id="UP000198854"/>
    </source>
</evidence>
<sequence>MSYISLSGLSAAQLDLNTTSNNLANANTFGFKESRAEFGDVYSNSLFTHAKTTPGQGVQAQKVAQQFHEGSSIYTNNPMDLRISGTGFFAVSKDRLTPQQNELTRNGAFHIDKNNYMVTSTDEFLLGYDVNKDTGEVLSYEPQPINIPAEFGKPKQTSTIEVGVNLPANGDIKDPALFDYTDPETYNRSTSSTIYDSMGQSYKMTTYYLKDQTQTNTWQTYYTVTDQEGEKPINIAGGDAVSPTGQTGITMKFNNDGTLASLNSGNPIVSEPLGSGTNPINLNGADVSQTLGFQLDSATQFAAPFELTKFDEDGATTGFLTKVDVDEEGSVLGTYSNGEAVTLGRVALVRVANEQGLDKKGGTQWDATQDSGDKIWGESNKGSYGTISSGTLEQSNIDMTQELVDLISAQRNFQANSRALEVHNQLQQNILQIR</sequence>
<keyword evidence="4 5" id="KW-0975">Bacterial flagellum</keyword>
<dbReference type="PANTHER" id="PTHR30435:SF1">
    <property type="entry name" value="FLAGELLAR HOOK PROTEIN FLGE"/>
    <property type="match status" value="1"/>
</dbReference>
<feature type="domain" description="Flagellar hook protein FlgE D2" evidence="8">
    <location>
        <begin position="165"/>
        <end position="314"/>
    </location>
</feature>
<keyword evidence="10" id="KW-0282">Flagellum</keyword>
<dbReference type="InterPro" id="IPR020013">
    <property type="entry name" value="Flagellar_FlgE/F/G"/>
</dbReference>
<keyword evidence="10" id="KW-0969">Cilium</keyword>
<dbReference type="InterPro" id="IPR001444">
    <property type="entry name" value="Flag_bb_rod_N"/>
</dbReference>
<dbReference type="InterPro" id="IPR037925">
    <property type="entry name" value="FlgE/F/G-like"/>
</dbReference>
<accession>A0A1G7WD00</accession>
<dbReference type="InterPro" id="IPR011491">
    <property type="entry name" value="FlgE_D2"/>
</dbReference>
<dbReference type="Proteomes" id="UP000198854">
    <property type="component" value="Unassembled WGS sequence"/>
</dbReference>
<evidence type="ECO:0000259" key="8">
    <source>
        <dbReference type="Pfam" id="PF07559"/>
    </source>
</evidence>
<dbReference type="NCBIfam" id="NF004240">
    <property type="entry name" value="PRK05682.1-4"/>
    <property type="match status" value="1"/>
</dbReference>
<dbReference type="GO" id="GO:0005829">
    <property type="term" value="C:cytosol"/>
    <property type="evidence" value="ECO:0007669"/>
    <property type="project" value="TreeGrafter"/>
</dbReference>
<protein>
    <recommendedName>
        <fullName evidence="3 5">Flagellar hook protein FlgE</fullName>
    </recommendedName>
</protein>
<dbReference type="InterPro" id="IPR053967">
    <property type="entry name" value="LlgE_F_G-like_D1"/>
</dbReference>
<dbReference type="Pfam" id="PF22692">
    <property type="entry name" value="LlgE_F_G_D1"/>
    <property type="match status" value="1"/>
</dbReference>
<evidence type="ECO:0000256" key="2">
    <source>
        <dbReference type="ARBA" id="ARBA00009677"/>
    </source>
</evidence>
<dbReference type="GO" id="GO:0009425">
    <property type="term" value="C:bacterial-type flagellum basal body"/>
    <property type="evidence" value="ECO:0007669"/>
    <property type="project" value="UniProtKB-SubCell"/>
</dbReference>
<name>A0A1G7WD00_9VIBR</name>
<dbReference type="PROSITE" id="PS00588">
    <property type="entry name" value="FLAGELLA_BB_ROD"/>
    <property type="match status" value="1"/>
</dbReference>
<evidence type="ECO:0000256" key="4">
    <source>
        <dbReference type="ARBA" id="ARBA00023143"/>
    </source>
</evidence>
<dbReference type="OrthoDB" id="8578401at2"/>
<evidence type="ECO:0000259" key="9">
    <source>
        <dbReference type="Pfam" id="PF22692"/>
    </source>
</evidence>